<feature type="region of interest" description="Disordered" evidence="6">
    <location>
        <begin position="1"/>
        <end position="48"/>
    </location>
</feature>
<dbReference type="InterPro" id="IPR003191">
    <property type="entry name" value="Guanylate-bd/ATL_C"/>
</dbReference>
<evidence type="ECO:0000256" key="6">
    <source>
        <dbReference type="SAM" id="MobiDB-lite"/>
    </source>
</evidence>
<comment type="similarity">
    <text evidence="4">Belongs to the TRAFAC class dynamin-like GTPase superfamily. GB1/RHD3 GTPase family.</text>
</comment>
<feature type="compositionally biased region" description="Low complexity" evidence="6">
    <location>
        <begin position="29"/>
        <end position="46"/>
    </location>
</feature>
<evidence type="ECO:0000256" key="1">
    <source>
        <dbReference type="ARBA" id="ARBA00022741"/>
    </source>
</evidence>
<dbReference type="InterPro" id="IPR015894">
    <property type="entry name" value="Guanylate-bd_N"/>
</dbReference>
<keyword evidence="1" id="KW-0547">Nucleotide-binding</keyword>
<evidence type="ECO:0000256" key="4">
    <source>
        <dbReference type="PROSITE-ProRule" id="PRU01052"/>
    </source>
</evidence>
<dbReference type="InterPro" id="IPR027417">
    <property type="entry name" value="P-loop_NTPase"/>
</dbReference>
<dbReference type="Gene3D" id="1.20.1000.10">
    <property type="entry name" value="Guanylate-binding protein, C-terminal domain"/>
    <property type="match status" value="1"/>
</dbReference>
<dbReference type="CDD" id="cd01851">
    <property type="entry name" value="GBP"/>
    <property type="match status" value="1"/>
</dbReference>
<dbReference type="SUPFAM" id="SSF48340">
    <property type="entry name" value="Interferon-induced guanylate-binding protein 1 (GBP1), C-terminal domain"/>
    <property type="match status" value="1"/>
</dbReference>
<feature type="coiled-coil region" evidence="5">
    <location>
        <begin position="553"/>
        <end position="612"/>
    </location>
</feature>
<organism evidence="8 9">
    <name type="scientific">Chenopodium quinoa</name>
    <name type="common">Quinoa</name>
    <dbReference type="NCBI Taxonomy" id="63459"/>
    <lineage>
        <taxon>Eukaryota</taxon>
        <taxon>Viridiplantae</taxon>
        <taxon>Streptophyta</taxon>
        <taxon>Embryophyta</taxon>
        <taxon>Tracheophyta</taxon>
        <taxon>Spermatophyta</taxon>
        <taxon>Magnoliopsida</taxon>
        <taxon>eudicotyledons</taxon>
        <taxon>Gunneridae</taxon>
        <taxon>Pentapetalae</taxon>
        <taxon>Caryophyllales</taxon>
        <taxon>Chenopodiaceae</taxon>
        <taxon>Chenopodioideae</taxon>
        <taxon>Atripliceae</taxon>
        <taxon>Chenopodium</taxon>
    </lineage>
</organism>
<dbReference type="AlphaFoldDB" id="A0A803LLN3"/>
<dbReference type="GO" id="GO:0005525">
    <property type="term" value="F:GTP binding"/>
    <property type="evidence" value="ECO:0007669"/>
    <property type="project" value="UniProtKB-KW"/>
</dbReference>
<dbReference type="PROSITE" id="PS51715">
    <property type="entry name" value="G_GB1_RHD3"/>
    <property type="match status" value="1"/>
</dbReference>
<feature type="region of interest" description="Disordered" evidence="6">
    <location>
        <begin position="1019"/>
        <end position="1057"/>
    </location>
</feature>
<dbReference type="OMA" id="ELTKHVC"/>
<evidence type="ECO:0000256" key="3">
    <source>
        <dbReference type="ARBA" id="ARBA00023134"/>
    </source>
</evidence>
<feature type="coiled-coil region" evidence="5">
    <location>
        <begin position="638"/>
        <end position="693"/>
    </location>
</feature>
<dbReference type="EnsemblPlants" id="AUR62014880-RA">
    <property type="protein sequence ID" value="AUR62014880-RA:cds"/>
    <property type="gene ID" value="AUR62014880"/>
</dbReference>
<keyword evidence="5" id="KW-0175">Coiled coil</keyword>
<feature type="coiled-coil region" evidence="5">
    <location>
        <begin position="727"/>
        <end position="972"/>
    </location>
</feature>
<evidence type="ECO:0000313" key="9">
    <source>
        <dbReference type="Proteomes" id="UP000596660"/>
    </source>
</evidence>
<evidence type="ECO:0000313" key="8">
    <source>
        <dbReference type="EnsemblPlants" id="AUR62014880-RA:cds"/>
    </source>
</evidence>
<dbReference type="FunFam" id="1.20.1000.10:FF:000003">
    <property type="entry name" value="Guanylate-binding family protein"/>
    <property type="match status" value="1"/>
</dbReference>
<dbReference type="Proteomes" id="UP000596660">
    <property type="component" value="Unplaced"/>
</dbReference>
<keyword evidence="3" id="KW-0342">GTP-binding</keyword>
<keyword evidence="2" id="KW-0378">Hydrolase</keyword>
<dbReference type="PANTHER" id="PTHR10751">
    <property type="entry name" value="GUANYLATE BINDING PROTEIN"/>
    <property type="match status" value="1"/>
</dbReference>
<dbReference type="Gene3D" id="3.40.50.300">
    <property type="entry name" value="P-loop containing nucleotide triphosphate hydrolases"/>
    <property type="match status" value="1"/>
</dbReference>
<proteinExistence type="inferred from homology"/>
<evidence type="ECO:0000259" key="7">
    <source>
        <dbReference type="PROSITE" id="PS51715"/>
    </source>
</evidence>
<evidence type="ECO:0000256" key="2">
    <source>
        <dbReference type="ARBA" id="ARBA00022801"/>
    </source>
</evidence>
<keyword evidence="9" id="KW-1185">Reference proteome</keyword>
<dbReference type="GO" id="GO:0003924">
    <property type="term" value="F:GTPase activity"/>
    <property type="evidence" value="ECO:0007669"/>
    <property type="project" value="InterPro"/>
</dbReference>
<dbReference type="InterPro" id="IPR030386">
    <property type="entry name" value="G_GB1_RHD3_dom"/>
</dbReference>
<dbReference type="Pfam" id="PF02841">
    <property type="entry name" value="GBP_C"/>
    <property type="match status" value="1"/>
</dbReference>
<dbReference type="SUPFAM" id="SSF52540">
    <property type="entry name" value="P-loop containing nucleoside triphosphate hydrolases"/>
    <property type="match status" value="1"/>
</dbReference>
<dbReference type="Gramene" id="AUR62014880-RA">
    <property type="protein sequence ID" value="AUR62014880-RA:cds"/>
    <property type="gene ID" value="AUR62014880"/>
</dbReference>
<dbReference type="Pfam" id="PF02263">
    <property type="entry name" value="GBP"/>
    <property type="match status" value="1"/>
</dbReference>
<dbReference type="Gene3D" id="1.20.5.340">
    <property type="match status" value="1"/>
</dbReference>
<name>A0A803LLN3_CHEQI</name>
<sequence>MMQRLFRGGSVSAAKDNGDSLPETPSPASRSPVSDFQSPSSSSPAPAVTGPARPIRFLYCDEKGKFRLDPEALAVLQLVKEPIGVVSVCGRARQGKSFILNQSISLCCSDTLRWQSQLELCIPAYPSEARSSGFQVASTHKPCTKGLWLWSVPLKRTALDGTEYNLILLDSEGIDAYDQTGTYSTQIFSLAVLLSSMFIYNQMGGIDEAALDRLSLVTEMTKHIRVRASGGKTSASELGQFSPIFVWLLRDFYLDLTEDNRKITPRDYLELALRPVQGGAKDVSAKNEIRESIRALFPDRECFTLVRPLNNESQLQRMDQLSLNKLRPEFKSGLDALTRFVFERTRPKQMGATTMNGPMLAGITQSFLDALNHGAVPTITSSWQSVEESECRRAYDSATEEYMSSFDRSKPAEEAALREAHEVAVQKALGIFNACAVGAGPVRQKFEKLLQTFFKKDYKRNAYMEAEMKCLNAIQNMEKRLRAACHSADAKLEQVFKILDDLCSEFEKSTYGPEKWHRLANFLLQSLEGPIADLVRKKIDQVTSEKSSLSLKCRSIEDKMNMLNKQLEANEKSKSEYMKRYEDAINEKKKVADEYMSHITSLQSKCSSLEEKSSGLLKSLESVRQESSDWKRKYEYVLSKKKDEEEQASADRDALKSRTSAAEARLAAAREQVQSSQEEADEWKRKYDIAVRETKAALEKAAVVQERADKTRQSREDTIRSEFSSSLAKKEEEIKKQAANIEHAEQRLAALSFELKAAESKVASYELQIAGMRSDIKELNEKLDAANATAQSYEREASTLEQEKVHLEQKYQSEFKRFDEVQERCRIAEKEAKRATEVADKARLDAAAAQKEKNEIQRTAMERLAHIERAERQIDHLEREKSDLANELETLRTSETDANAKVSLLEAQVEERQKEIELLMKSNSEQRASTVQVLESLLETERVARGEANRRAEALSHQLQATQAKLDMVQQELTSVCLNESALDAKLKSASHGKRARVDEHDVAVDSAEDMDVDKARVSKRRKSTISPLQQAASAGDCDSVFTGDDDESSQQNDTQDYRKFTIQKLKQELTEHNFGDEVFKLRAPAKKKDYIALYEKYILNKS</sequence>
<feature type="domain" description="GB1/RHD3-type G" evidence="7">
    <location>
        <begin position="80"/>
        <end position="346"/>
    </location>
</feature>
<accession>A0A803LLN3</accession>
<evidence type="ECO:0000256" key="5">
    <source>
        <dbReference type="SAM" id="Coils"/>
    </source>
</evidence>
<dbReference type="InterPro" id="IPR036543">
    <property type="entry name" value="Guanylate-bd_C_sf"/>
</dbReference>
<reference evidence="8" key="2">
    <citation type="submission" date="2021-03" db="UniProtKB">
        <authorList>
            <consortium name="EnsemblPlants"/>
        </authorList>
    </citation>
    <scope>IDENTIFICATION</scope>
</reference>
<reference evidence="8" key="1">
    <citation type="journal article" date="2017" name="Nature">
        <title>The genome of Chenopodium quinoa.</title>
        <authorList>
            <person name="Jarvis D.E."/>
            <person name="Ho Y.S."/>
            <person name="Lightfoot D.J."/>
            <person name="Schmoeckel S.M."/>
            <person name="Li B."/>
            <person name="Borm T.J.A."/>
            <person name="Ohyanagi H."/>
            <person name="Mineta K."/>
            <person name="Michell C.T."/>
            <person name="Saber N."/>
            <person name="Kharbatia N.M."/>
            <person name="Rupper R.R."/>
            <person name="Sharp A.R."/>
            <person name="Dally N."/>
            <person name="Boughton B.A."/>
            <person name="Woo Y.H."/>
            <person name="Gao G."/>
            <person name="Schijlen E.G.W.M."/>
            <person name="Guo X."/>
            <person name="Momin A.A."/>
            <person name="Negrao S."/>
            <person name="Al-Babili S."/>
            <person name="Gehring C."/>
            <person name="Roessner U."/>
            <person name="Jung C."/>
            <person name="Murphy K."/>
            <person name="Arold S.T."/>
            <person name="Gojobori T."/>
            <person name="van der Linden C.G."/>
            <person name="van Loo E.N."/>
            <person name="Jellen E.N."/>
            <person name="Maughan P.J."/>
            <person name="Tester M."/>
        </authorList>
    </citation>
    <scope>NUCLEOTIDE SEQUENCE [LARGE SCALE GENOMIC DNA]</scope>
    <source>
        <strain evidence="8">cv. PI 614886</strain>
    </source>
</reference>
<protein>
    <recommendedName>
        <fullName evidence="7">GB1/RHD3-type G domain-containing protein</fullName>
    </recommendedName>
</protein>